<keyword evidence="1" id="KW-0732">Signal</keyword>
<evidence type="ECO:0000256" key="1">
    <source>
        <dbReference type="SAM" id="SignalP"/>
    </source>
</evidence>
<dbReference type="RefSeq" id="WP_243517055.1">
    <property type="nucleotide sequence ID" value="NZ_CP094534.1"/>
</dbReference>
<dbReference type="EMBL" id="CP094534">
    <property type="protein sequence ID" value="UOE35326.1"/>
    <property type="molecule type" value="Genomic_DNA"/>
</dbReference>
<proteinExistence type="predicted"/>
<organism evidence="2 3">
    <name type="scientific">Hymenobacter monticola</name>
    <dbReference type="NCBI Taxonomy" id="1705399"/>
    <lineage>
        <taxon>Bacteria</taxon>
        <taxon>Pseudomonadati</taxon>
        <taxon>Bacteroidota</taxon>
        <taxon>Cytophagia</taxon>
        <taxon>Cytophagales</taxon>
        <taxon>Hymenobacteraceae</taxon>
        <taxon>Hymenobacter</taxon>
    </lineage>
</organism>
<dbReference type="Proteomes" id="UP000831390">
    <property type="component" value="Chromosome"/>
</dbReference>
<reference evidence="2 3" key="1">
    <citation type="submission" date="2022-03" db="EMBL/GenBank/DDBJ databases">
        <title>Hymenobactersp. isolated from the air.</title>
        <authorList>
            <person name="Won M."/>
            <person name="Kwon S.-W."/>
        </authorList>
    </citation>
    <scope>NUCLEOTIDE SEQUENCE [LARGE SCALE GENOMIC DNA]</scope>
    <source>
        <strain evidence="2 3">KACC 22596</strain>
    </source>
</reference>
<protein>
    <recommendedName>
        <fullName evidence="4">Outer membrane protein beta-barrel domain-containing protein</fullName>
    </recommendedName>
</protein>
<accession>A0ABY4BC97</accession>
<feature type="signal peptide" evidence="1">
    <location>
        <begin position="1"/>
        <end position="24"/>
    </location>
</feature>
<name>A0ABY4BC97_9BACT</name>
<evidence type="ECO:0000313" key="3">
    <source>
        <dbReference type="Proteomes" id="UP000831390"/>
    </source>
</evidence>
<sequence>MKRTRTLLALLGAAGAAVPTRALAQCHAAFFPYYASHHHQQRDSCAVSKPFVPIRLGGSMGLLGASDQAGARYLGAELEAHYWLLSRWSAGLRSSVTGQMPAPAAPAEVYAGATQPRLLLFSATWHNQLLLAESPRWRVAAEVGAGLGGASLYDKAQQVQQKGQGCGCTTAKRLDTAVAPVTEMGLAATYKLKRADGPWLTLRGGHRQWHGSAPFGTPGQFSAYLLSVGVSVPDLTRKR</sequence>
<evidence type="ECO:0000313" key="2">
    <source>
        <dbReference type="EMBL" id="UOE35326.1"/>
    </source>
</evidence>
<keyword evidence="3" id="KW-1185">Reference proteome</keyword>
<gene>
    <name evidence="2" type="ORF">MTP16_06660</name>
</gene>
<evidence type="ECO:0008006" key="4">
    <source>
        <dbReference type="Google" id="ProtNLM"/>
    </source>
</evidence>
<feature type="chain" id="PRO_5045542837" description="Outer membrane protein beta-barrel domain-containing protein" evidence="1">
    <location>
        <begin position="25"/>
        <end position="239"/>
    </location>
</feature>